<organism evidence="2 3">
    <name type="scientific">Lentzea waywayandensis</name>
    <dbReference type="NCBI Taxonomy" id="84724"/>
    <lineage>
        <taxon>Bacteria</taxon>
        <taxon>Bacillati</taxon>
        <taxon>Actinomycetota</taxon>
        <taxon>Actinomycetes</taxon>
        <taxon>Pseudonocardiales</taxon>
        <taxon>Pseudonocardiaceae</taxon>
        <taxon>Lentzea</taxon>
    </lineage>
</organism>
<evidence type="ECO:0000313" key="2">
    <source>
        <dbReference type="EMBL" id="SFR29139.1"/>
    </source>
</evidence>
<feature type="region of interest" description="Disordered" evidence="1">
    <location>
        <begin position="62"/>
        <end position="86"/>
    </location>
</feature>
<gene>
    <name evidence="2" type="ORF">SAMN04488564_11763</name>
</gene>
<evidence type="ECO:0000256" key="1">
    <source>
        <dbReference type="SAM" id="MobiDB-lite"/>
    </source>
</evidence>
<name>A0A1I6FGR4_9PSEU</name>
<feature type="compositionally biased region" description="Basic residues" evidence="1">
    <location>
        <begin position="65"/>
        <end position="86"/>
    </location>
</feature>
<dbReference type="AlphaFoldDB" id="A0A1I6FGR4"/>
<protein>
    <submittedName>
        <fullName evidence="2">Uncharacterized protein</fullName>
    </submittedName>
</protein>
<keyword evidence="3" id="KW-1185">Reference proteome</keyword>
<dbReference type="RefSeq" id="WP_093605580.1">
    <property type="nucleotide sequence ID" value="NZ_FOYL01000017.1"/>
</dbReference>
<sequence length="111" mass="12464">MSHIPLERLLRDADHSNHYAYTLATRPQDDYPVLHAQATLLLGGVPVALVRETVLWRVLTQRNTSGRRRPRADRGSRRRAGLRRKAATHVDEMFQRGIDLLPAGIAAHALG</sequence>
<reference evidence="3" key="1">
    <citation type="submission" date="2016-10" db="EMBL/GenBank/DDBJ databases">
        <authorList>
            <person name="Varghese N."/>
            <person name="Submissions S."/>
        </authorList>
    </citation>
    <scope>NUCLEOTIDE SEQUENCE [LARGE SCALE GENOMIC DNA]</scope>
    <source>
        <strain evidence="3">DSM 44232</strain>
    </source>
</reference>
<dbReference type="Proteomes" id="UP000198583">
    <property type="component" value="Unassembled WGS sequence"/>
</dbReference>
<proteinExistence type="predicted"/>
<dbReference type="EMBL" id="FOYL01000017">
    <property type="protein sequence ID" value="SFR29139.1"/>
    <property type="molecule type" value="Genomic_DNA"/>
</dbReference>
<evidence type="ECO:0000313" key="3">
    <source>
        <dbReference type="Proteomes" id="UP000198583"/>
    </source>
</evidence>
<accession>A0A1I6FGR4</accession>